<accession>A0A7W3SVS4</accession>
<keyword evidence="3 6" id="KW-0812">Transmembrane</keyword>
<keyword evidence="9" id="KW-1185">Reference proteome</keyword>
<evidence type="ECO:0000256" key="2">
    <source>
        <dbReference type="ARBA" id="ARBA00022448"/>
    </source>
</evidence>
<comment type="subcellular location">
    <subcellularLocation>
        <location evidence="1">Cell membrane</location>
        <topology evidence="1">Multi-pass membrane protein</topology>
    </subcellularLocation>
</comment>
<dbReference type="PANTHER" id="PTHR43129">
    <property type="entry name" value="FOSMIDOMYCIN RESISTANCE PROTEIN"/>
    <property type="match status" value="1"/>
</dbReference>
<protein>
    <submittedName>
        <fullName evidence="8">FSR family fosmidomycin resistance protein-like MFS transporter</fullName>
    </submittedName>
</protein>
<feature type="transmembrane region" description="Helical" evidence="6">
    <location>
        <begin position="360"/>
        <end position="381"/>
    </location>
</feature>
<dbReference type="CDD" id="cd17478">
    <property type="entry name" value="MFS_FsR"/>
    <property type="match status" value="1"/>
</dbReference>
<name>A0A7W3SVS4_9BACL</name>
<dbReference type="InterPro" id="IPR011701">
    <property type="entry name" value="MFS"/>
</dbReference>
<feature type="transmembrane region" description="Helical" evidence="6">
    <location>
        <begin position="275"/>
        <end position="292"/>
    </location>
</feature>
<dbReference type="InterPro" id="IPR036259">
    <property type="entry name" value="MFS_trans_sf"/>
</dbReference>
<dbReference type="SUPFAM" id="SSF103473">
    <property type="entry name" value="MFS general substrate transporter"/>
    <property type="match status" value="1"/>
</dbReference>
<dbReference type="Proteomes" id="UP000567067">
    <property type="component" value="Unassembled WGS sequence"/>
</dbReference>
<dbReference type="InterPro" id="IPR020846">
    <property type="entry name" value="MFS_dom"/>
</dbReference>
<dbReference type="Pfam" id="PF07690">
    <property type="entry name" value="MFS_1"/>
    <property type="match status" value="1"/>
</dbReference>
<dbReference type="PANTHER" id="PTHR43129:SF1">
    <property type="entry name" value="FOSMIDOMYCIN RESISTANCE PROTEIN"/>
    <property type="match status" value="1"/>
</dbReference>
<keyword evidence="4 6" id="KW-1133">Transmembrane helix</keyword>
<gene>
    <name evidence="8" type="ORF">FHR92_003631</name>
</gene>
<evidence type="ECO:0000256" key="3">
    <source>
        <dbReference type="ARBA" id="ARBA00022692"/>
    </source>
</evidence>
<evidence type="ECO:0000313" key="8">
    <source>
        <dbReference type="EMBL" id="MBA9087150.1"/>
    </source>
</evidence>
<feature type="transmembrane region" description="Helical" evidence="6">
    <location>
        <begin position="38"/>
        <end position="60"/>
    </location>
</feature>
<reference evidence="8 9" key="1">
    <citation type="submission" date="2020-08" db="EMBL/GenBank/DDBJ databases">
        <title>Genomic Encyclopedia of Type Strains, Phase III (KMG-III): the genomes of soil and plant-associated and newly described type strains.</title>
        <authorList>
            <person name="Whitman W."/>
        </authorList>
    </citation>
    <scope>NUCLEOTIDE SEQUENCE [LARGE SCALE GENOMIC DNA]</scope>
    <source>
        <strain evidence="8 9">CECT 8693</strain>
    </source>
</reference>
<feature type="transmembrane region" description="Helical" evidence="6">
    <location>
        <begin position="246"/>
        <end position="263"/>
    </location>
</feature>
<evidence type="ECO:0000256" key="4">
    <source>
        <dbReference type="ARBA" id="ARBA00022989"/>
    </source>
</evidence>
<evidence type="ECO:0000256" key="5">
    <source>
        <dbReference type="ARBA" id="ARBA00023136"/>
    </source>
</evidence>
<dbReference type="GO" id="GO:0022857">
    <property type="term" value="F:transmembrane transporter activity"/>
    <property type="evidence" value="ECO:0007669"/>
    <property type="project" value="InterPro"/>
</dbReference>
<dbReference type="AlphaFoldDB" id="A0A7W3SVS4"/>
<feature type="domain" description="Major facilitator superfamily (MFS) profile" evidence="7">
    <location>
        <begin position="7"/>
        <end position="386"/>
    </location>
</feature>
<feature type="transmembrane region" description="Helical" evidence="6">
    <location>
        <begin position="132"/>
        <end position="155"/>
    </location>
</feature>
<sequence length="397" mass="41937">MKKKSNYTYLLSAGHLSSDLNQGALPAILPFLITSHHFSYAAAAGLVLAANIISSIVQPLFGQLADKKSRPWLMAVGLLLGGLGMAVTGYLSNFTALCIAVMISGLGIAAFHPEAAQMVNKVSDESKKGAGISIFSFGGNVGFALGPIISTVSIMSFGLKGTAVLLIPAVIMCIAIFAQSRNLKEAGTIHAMTSGQSAVSKQKDQWFPFSLLSIVVFGRSVVFYGINTFLSLYWVNVLLQTKSMGNTMLSIFFAIGAISTLFGGRLADKYGYKKIIIFAFLLLLPSIFLLTMTSNVVVATLILVVIGFALNLSYSPMVVLGQKYLPNRLGLASGVTLGLSVSVGGIVAPVLGNLADNHGLLAAMHVVALIAVIPAIVAFMLPKSKETFNKTQEHSLN</sequence>
<keyword evidence="2" id="KW-0813">Transport</keyword>
<feature type="transmembrane region" description="Helical" evidence="6">
    <location>
        <begin position="94"/>
        <end position="111"/>
    </location>
</feature>
<evidence type="ECO:0000256" key="6">
    <source>
        <dbReference type="SAM" id="Phobius"/>
    </source>
</evidence>
<organism evidence="8 9">
    <name type="scientific">Fontibacillus solani</name>
    <dbReference type="NCBI Taxonomy" id="1572857"/>
    <lineage>
        <taxon>Bacteria</taxon>
        <taxon>Bacillati</taxon>
        <taxon>Bacillota</taxon>
        <taxon>Bacilli</taxon>
        <taxon>Bacillales</taxon>
        <taxon>Paenibacillaceae</taxon>
        <taxon>Fontibacillus</taxon>
    </lineage>
</organism>
<dbReference type="EMBL" id="JACJIP010000026">
    <property type="protein sequence ID" value="MBA9087150.1"/>
    <property type="molecule type" value="Genomic_DNA"/>
</dbReference>
<evidence type="ECO:0000313" key="9">
    <source>
        <dbReference type="Proteomes" id="UP000567067"/>
    </source>
</evidence>
<feature type="transmembrane region" description="Helical" evidence="6">
    <location>
        <begin position="329"/>
        <end position="348"/>
    </location>
</feature>
<proteinExistence type="predicted"/>
<evidence type="ECO:0000259" key="7">
    <source>
        <dbReference type="PROSITE" id="PS50850"/>
    </source>
</evidence>
<dbReference type="RefSeq" id="WP_182537847.1">
    <property type="nucleotide sequence ID" value="NZ_JACJIP010000026.1"/>
</dbReference>
<dbReference type="Gene3D" id="1.20.1250.20">
    <property type="entry name" value="MFS general substrate transporter like domains"/>
    <property type="match status" value="2"/>
</dbReference>
<dbReference type="PROSITE" id="PS50850">
    <property type="entry name" value="MFS"/>
    <property type="match status" value="1"/>
</dbReference>
<feature type="transmembrane region" description="Helical" evidence="6">
    <location>
        <begin position="161"/>
        <end position="178"/>
    </location>
</feature>
<feature type="transmembrane region" description="Helical" evidence="6">
    <location>
        <begin position="72"/>
        <end position="88"/>
    </location>
</feature>
<dbReference type="GO" id="GO:0005886">
    <property type="term" value="C:plasma membrane"/>
    <property type="evidence" value="ECO:0007669"/>
    <property type="project" value="UniProtKB-SubCell"/>
</dbReference>
<comment type="caution">
    <text evidence="8">The sequence shown here is derived from an EMBL/GenBank/DDBJ whole genome shotgun (WGS) entry which is preliminary data.</text>
</comment>
<feature type="transmembrane region" description="Helical" evidence="6">
    <location>
        <begin position="298"/>
        <end position="317"/>
    </location>
</feature>
<keyword evidence="5 6" id="KW-0472">Membrane</keyword>
<evidence type="ECO:0000256" key="1">
    <source>
        <dbReference type="ARBA" id="ARBA00004651"/>
    </source>
</evidence>